<dbReference type="PANTHER" id="PTHR13383">
    <property type="entry name" value="RIBONUCLEASE H2 SUBUNIT B"/>
    <property type="match status" value="1"/>
</dbReference>
<reference evidence="2 3" key="1">
    <citation type="submission" date="2018-11" db="EMBL/GenBank/DDBJ databases">
        <title>Genome sequence of Saitozyma podzolica DSM 27192.</title>
        <authorList>
            <person name="Aliyu H."/>
            <person name="Gorte O."/>
            <person name="Ochsenreither K."/>
        </authorList>
    </citation>
    <scope>NUCLEOTIDE SEQUENCE [LARGE SCALE GENOMIC DNA]</scope>
    <source>
        <strain evidence="2 3">DSM 27192</strain>
    </source>
</reference>
<evidence type="ECO:0000313" key="3">
    <source>
        <dbReference type="Proteomes" id="UP000279259"/>
    </source>
</evidence>
<proteinExistence type="predicted"/>
<evidence type="ECO:0000313" key="2">
    <source>
        <dbReference type="EMBL" id="RSH91746.1"/>
    </source>
</evidence>
<comment type="caution">
    <text evidence="2">The sequence shown here is derived from an EMBL/GenBank/DDBJ whole genome shotgun (WGS) entry which is preliminary data.</text>
</comment>
<dbReference type="InterPro" id="IPR040456">
    <property type="entry name" value="RNase_H2_suB"/>
</dbReference>
<dbReference type="Pfam" id="PF17745">
    <property type="entry name" value="Ydr279_N"/>
    <property type="match status" value="1"/>
</dbReference>
<gene>
    <name evidence="2" type="ORF">EHS25_009115</name>
</gene>
<evidence type="ECO:0000259" key="1">
    <source>
        <dbReference type="Pfam" id="PF17745"/>
    </source>
</evidence>
<dbReference type="AlphaFoldDB" id="A0A427YL02"/>
<protein>
    <recommendedName>
        <fullName evidence="1">Rnh202 triple barrel domain-containing protein</fullName>
    </recommendedName>
</protein>
<organism evidence="2 3">
    <name type="scientific">Saitozyma podzolica</name>
    <dbReference type="NCBI Taxonomy" id="1890683"/>
    <lineage>
        <taxon>Eukaryota</taxon>
        <taxon>Fungi</taxon>
        <taxon>Dikarya</taxon>
        <taxon>Basidiomycota</taxon>
        <taxon>Agaricomycotina</taxon>
        <taxon>Tremellomycetes</taxon>
        <taxon>Tremellales</taxon>
        <taxon>Trimorphomycetaceae</taxon>
        <taxon>Saitozyma</taxon>
    </lineage>
</organism>
<feature type="domain" description="Rnh202 triple barrel" evidence="1">
    <location>
        <begin position="14"/>
        <end position="71"/>
    </location>
</feature>
<dbReference type="STRING" id="1890683.A0A427YL02"/>
<dbReference type="GO" id="GO:0006401">
    <property type="term" value="P:RNA catabolic process"/>
    <property type="evidence" value="ECO:0007669"/>
    <property type="project" value="TreeGrafter"/>
</dbReference>
<dbReference type="EMBL" id="RSCD01000007">
    <property type="protein sequence ID" value="RSH91746.1"/>
    <property type="molecule type" value="Genomic_DNA"/>
</dbReference>
<sequence>MDYISVIKDDLDLSSEHRYLRVPHPRTGLPQLYLPSTSRGRDVVLEVAKIQCSRRRTWFIGDSKVDAGTILMHYELDPLFLAIPVLLHLINSHGGTSPPPFQPLEDLIATSLSSSAWSVASPFTKPAPHAKPAQGHNEDMARLLDIKSVRRAFKLGCEKKVVTGVPPPPPSQGQPLKQVYYRPSLARIVALLQTKVDHLAEPERFEQFDHFVRALGREGMLSEETNPELLRGASDIRRTSFNARRLRSGLVLLD</sequence>
<dbReference type="Gene3D" id="1.10.20.120">
    <property type="match status" value="1"/>
</dbReference>
<dbReference type="Proteomes" id="UP000279259">
    <property type="component" value="Unassembled WGS sequence"/>
</dbReference>
<accession>A0A427YL02</accession>
<dbReference type="OrthoDB" id="29098at2759"/>
<dbReference type="GO" id="GO:0032299">
    <property type="term" value="C:ribonuclease H2 complex"/>
    <property type="evidence" value="ECO:0007669"/>
    <property type="project" value="InterPro"/>
</dbReference>
<dbReference type="GO" id="GO:0005654">
    <property type="term" value="C:nucleoplasm"/>
    <property type="evidence" value="ECO:0007669"/>
    <property type="project" value="TreeGrafter"/>
</dbReference>
<keyword evidence="3" id="KW-1185">Reference proteome</keyword>
<dbReference type="PANTHER" id="PTHR13383:SF11">
    <property type="entry name" value="RIBONUCLEASE H2 SUBUNIT B"/>
    <property type="match status" value="1"/>
</dbReference>
<dbReference type="Gene3D" id="2.20.25.530">
    <property type="match status" value="1"/>
</dbReference>
<dbReference type="InterPro" id="IPR041195">
    <property type="entry name" value="Rnh202_N"/>
</dbReference>
<name>A0A427YL02_9TREE</name>